<evidence type="ECO:0000259" key="1">
    <source>
        <dbReference type="Pfam" id="PF13409"/>
    </source>
</evidence>
<name>A0A8H7IQV2_9PEZI</name>
<sequence length="270" mass="30480">MAPVILYDLPSKGRCACWSLNPWKTRMALNYKNIQYETQWLEYPDVAPTLRAAGLAPNEGGPEVTAYTIPTVKFPDGTYVMESFKIAQEIEKRYSSAPPLRLDHPVVAQIIAVIPTIQKPLSAVLIPRVPRVLLNDKSVPYFQETRKVRFGMSLDEYEKEKGGDAAWVAAKQPIENLAALLRQTKTADGPYFLGSEGEQPLQPLWTLCLVHLASRIADWGTVSYADFIVASLLHFVKLLGPELYDRFVTHDKAFDDLYQACAKWLERDDH</sequence>
<dbReference type="InterPro" id="IPR036249">
    <property type="entry name" value="Thioredoxin-like_sf"/>
</dbReference>
<accession>A0A8H7IQV2</accession>
<comment type="caution">
    <text evidence="3">The sequence shown here is derived from an EMBL/GenBank/DDBJ whole genome shotgun (WGS) entry which is preliminary data.</text>
</comment>
<dbReference type="Proteomes" id="UP000627934">
    <property type="component" value="Unassembled WGS sequence"/>
</dbReference>
<protein>
    <submittedName>
        <fullName evidence="3">Glutathione s-transferase protein</fullName>
    </submittedName>
</protein>
<dbReference type="InterPro" id="IPR004045">
    <property type="entry name" value="Glutathione_S-Trfase_N"/>
</dbReference>
<dbReference type="Pfam" id="PF22041">
    <property type="entry name" value="GST_C_7"/>
    <property type="match status" value="1"/>
</dbReference>
<gene>
    <name evidence="3" type="ORF">BFW01_g170</name>
</gene>
<dbReference type="InterPro" id="IPR054416">
    <property type="entry name" value="GST_UstS-like_C"/>
</dbReference>
<feature type="domain" description="GST N-terminal" evidence="1">
    <location>
        <begin position="18"/>
        <end position="92"/>
    </location>
</feature>
<dbReference type="Gene3D" id="3.40.30.10">
    <property type="entry name" value="Glutaredoxin"/>
    <property type="match status" value="1"/>
</dbReference>
<proteinExistence type="predicted"/>
<organism evidence="3 4">
    <name type="scientific">Lasiodiplodia theobromae</name>
    <dbReference type="NCBI Taxonomy" id="45133"/>
    <lineage>
        <taxon>Eukaryota</taxon>
        <taxon>Fungi</taxon>
        <taxon>Dikarya</taxon>
        <taxon>Ascomycota</taxon>
        <taxon>Pezizomycotina</taxon>
        <taxon>Dothideomycetes</taxon>
        <taxon>Dothideomycetes incertae sedis</taxon>
        <taxon>Botryosphaeriales</taxon>
        <taxon>Botryosphaeriaceae</taxon>
        <taxon>Lasiodiplodia</taxon>
    </lineage>
</organism>
<dbReference type="EMBL" id="MDYX01000037">
    <property type="protein sequence ID" value="KAF9629989.1"/>
    <property type="molecule type" value="Genomic_DNA"/>
</dbReference>
<dbReference type="SUPFAM" id="SSF52833">
    <property type="entry name" value="Thioredoxin-like"/>
    <property type="match status" value="1"/>
</dbReference>
<dbReference type="Pfam" id="PF13409">
    <property type="entry name" value="GST_N_2"/>
    <property type="match status" value="1"/>
</dbReference>
<reference evidence="3" key="2">
    <citation type="journal article" date="2018" name="DNA Res.">
        <title>Comparative genome and transcriptome analyses reveal adaptations to opportunistic infections in woody plant degrading pathogens of Botryosphaeriaceae.</title>
        <authorList>
            <person name="Yan J.Y."/>
            <person name="Zhao W.S."/>
            <person name="Chen Z."/>
            <person name="Xing Q.K."/>
            <person name="Zhang W."/>
            <person name="Chethana K.W.T."/>
            <person name="Xue M.F."/>
            <person name="Xu J.P."/>
            <person name="Phillips A.J.L."/>
            <person name="Wang Y."/>
            <person name="Liu J.H."/>
            <person name="Liu M."/>
            <person name="Zhou Y."/>
            <person name="Jayawardena R.S."/>
            <person name="Manawasinghe I.S."/>
            <person name="Huang J.B."/>
            <person name="Qiao G.H."/>
            <person name="Fu C.Y."/>
            <person name="Guo F.F."/>
            <person name="Dissanayake A.J."/>
            <person name="Peng Y.L."/>
            <person name="Hyde K.D."/>
            <person name="Li X.H."/>
        </authorList>
    </citation>
    <scope>NUCLEOTIDE SEQUENCE</scope>
    <source>
        <strain evidence="3">CSS-01s</strain>
    </source>
</reference>
<dbReference type="CDD" id="cd03038">
    <property type="entry name" value="GST_N_etherase_LigE"/>
    <property type="match status" value="1"/>
</dbReference>
<evidence type="ECO:0000313" key="3">
    <source>
        <dbReference type="EMBL" id="KAF9629989.1"/>
    </source>
</evidence>
<feature type="domain" description="Glutathione S-transferase UstS-like C-terminal" evidence="2">
    <location>
        <begin position="113"/>
        <end position="264"/>
    </location>
</feature>
<evidence type="ECO:0000313" key="4">
    <source>
        <dbReference type="Proteomes" id="UP000627934"/>
    </source>
</evidence>
<reference evidence="3" key="1">
    <citation type="submission" date="2016-08" db="EMBL/GenBank/DDBJ databases">
        <authorList>
            <person name="Yan J."/>
        </authorList>
    </citation>
    <scope>NUCLEOTIDE SEQUENCE</scope>
    <source>
        <strain evidence="3">CSS-01s</strain>
    </source>
</reference>
<dbReference type="AlphaFoldDB" id="A0A8H7IQV2"/>
<dbReference type="Gene3D" id="1.20.1050.10">
    <property type="match status" value="1"/>
</dbReference>
<evidence type="ECO:0000259" key="2">
    <source>
        <dbReference type="Pfam" id="PF22041"/>
    </source>
</evidence>